<evidence type="ECO:0000256" key="1">
    <source>
        <dbReference type="SAM" id="Phobius"/>
    </source>
</evidence>
<dbReference type="HOGENOM" id="CLU_197282_2_0_5"/>
<organism evidence="2 3">
    <name type="scientific">Neorhizobium galegae bv. officinalis bv. officinalis str. HAMBI 1141</name>
    <dbReference type="NCBI Taxonomy" id="1028801"/>
    <lineage>
        <taxon>Bacteria</taxon>
        <taxon>Pseudomonadati</taxon>
        <taxon>Pseudomonadota</taxon>
        <taxon>Alphaproteobacteria</taxon>
        <taxon>Hyphomicrobiales</taxon>
        <taxon>Rhizobiaceae</taxon>
        <taxon>Rhizobium/Agrobacterium group</taxon>
        <taxon>Neorhizobium</taxon>
    </lineage>
</organism>
<evidence type="ECO:0008006" key="4">
    <source>
        <dbReference type="Google" id="ProtNLM"/>
    </source>
</evidence>
<protein>
    <recommendedName>
        <fullName evidence="4">Transmembrane protein</fullName>
    </recommendedName>
</protein>
<sequence length="64" mass="7504">MGSFSIWHWLIVIIWLVVFGWPIAKILRRMGFSGWWAVIAFVPLVNIIGLWVVSVARWPVIDRQ</sequence>
<evidence type="ECO:0000313" key="2">
    <source>
        <dbReference type="EMBL" id="CDN55948.1"/>
    </source>
</evidence>
<accession>A0A068TC06</accession>
<reference evidence="3" key="1">
    <citation type="journal article" date="2014" name="BMC Genomics">
        <title>Genome sequencing of two Neorhizobium galegae strains reveals a noeT gene responsible for the unusual acetylation of the nodulation factors.</title>
        <authorList>
            <person name="Osterman J."/>
            <person name="Marsh J."/>
            <person name="Laine P.K."/>
            <person name="Zeng Z."/>
            <person name="Alatalo E."/>
            <person name="Sullivan J.T."/>
            <person name="Young J.P."/>
            <person name="Thomas-Oates J."/>
            <person name="Paulin L."/>
            <person name="Lindstrom K."/>
        </authorList>
    </citation>
    <scope>NUCLEOTIDE SEQUENCE [LARGE SCALE GENOMIC DNA]</scope>
    <source>
        <strain evidence="3">HAMBI 1141</strain>
    </source>
</reference>
<feature type="transmembrane region" description="Helical" evidence="1">
    <location>
        <begin position="36"/>
        <end position="58"/>
    </location>
</feature>
<proteinExistence type="predicted"/>
<dbReference type="EMBL" id="HG938355">
    <property type="protein sequence ID" value="CDN55948.1"/>
    <property type="molecule type" value="Genomic_DNA"/>
</dbReference>
<gene>
    <name evidence="2" type="ORF">RG1141_CH36200</name>
</gene>
<dbReference type="eggNOG" id="ENOG5030IVU">
    <property type="taxonomic scope" value="Bacteria"/>
</dbReference>
<keyword evidence="1" id="KW-0812">Transmembrane</keyword>
<keyword evidence="1" id="KW-0472">Membrane</keyword>
<evidence type="ECO:0000313" key="3">
    <source>
        <dbReference type="Proteomes" id="UP000028186"/>
    </source>
</evidence>
<dbReference type="Proteomes" id="UP000028186">
    <property type="component" value="Chromosome I"/>
</dbReference>
<dbReference type="AlphaFoldDB" id="A0A068TC06"/>
<dbReference type="KEGG" id="ngl:RG1141_CH36200"/>
<name>A0A068TC06_NEOGA</name>
<keyword evidence="1" id="KW-1133">Transmembrane helix</keyword>
<feature type="transmembrane region" description="Helical" evidence="1">
    <location>
        <begin position="6"/>
        <end position="24"/>
    </location>
</feature>